<dbReference type="InterPro" id="IPR049717">
    <property type="entry name" value="CylC-like"/>
</dbReference>
<feature type="region of interest" description="Disordered" evidence="1">
    <location>
        <begin position="1"/>
        <end position="20"/>
    </location>
</feature>
<name>A0A9E3HBU6_9NOST</name>
<dbReference type="EMBL" id="JAHHHW010000141">
    <property type="protein sequence ID" value="MBW4434719.1"/>
    <property type="molecule type" value="Genomic_DNA"/>
</dbReference>
<evidence type="ECO:0000313" key="3">
    <source>
        <dbReference type="Proteomes" id="UP000813215"/>
    </source>
</evidence>
<evidence type="ECO:0000256" key="1">
    <source>
        <dbReference type="SAM" id="MobiDB-lite"/>
    </source>
</evidence>
<accession>A0A9E3HBU6</accession>
<evidence type="ECO:0000313" key="2">
    <source>
        <dbReference type="EMBL" id="MBW4434719.1"/>
    </source>
</evidence>
<dbReference type="CDD" id="cd21472">
    <property type="entry name" value="CylC-like"/>
    <property type="match status" value="1"/>
</dbReference>
<sequence length="456" mass="53454">MKQTTINNLDTATQHSKQSQKDGKKIFKIVENNYRNNLESDYTEKIKELDRNFHYSNNSNHYWTEPEQSILYGTPLYDVASSTQKIALNHLFWVSQYNYAAYSEIETIDYNQITADCFSNIGSDYEIISRQLEHESAQERVHIHAFFKVNYQTIKALLDNQAFSTPIGTKLSEYHQIDLQLSNYQYYALRFITKMMLTGKQRYDSPYLRKLEETRKFTSATTRGFFHGRGVIPSHLVRFFALNWGSSPFLASQYYTVRFIGNMLLKNQEYSMFAYFKKISNQDNFVPIPTALSYYHFLDEAFHTSTSLFLAREIQKTFPKPTAYEKFLINLAVYLIQRINLSQLSGVVRNRFFGDDISGMIDIYRLLKSSIFAMSHEEAVHWVEKCFCYEHEGFHQSAQSHKRLLSEARQLCEHLDYLWPANREMHIMAEGGSIDKAVRNNIKTFKQFSKLSTSLN</sequence>
<proteinExistence type="predicted"/>
<dbReference type="AlphaFoldDB" id="A0A9E3HBU6"/>
<reference evidence="2" key="1">
    <citation type="submission" date="2021-05" db="EMBL/GenBank/DDBJ databases">
        <authorList>
            <person name="Pietrasiak N."/>
            <person name="Ward R."/>
            <person name="Stajich J.E."/>
            <person name="Kurbessoian T."/>
        </authorList>
    </citation>
    <scope>NUCLEOTIDE SEQUENCE</scope>
    <source>
        <strain evidence="2">HA4357-MV3</strain>
    </source>
</reference>
<dbReference type="Proteomes" id="UP000813215">
    <property type="component" value="Unassembled WGS sequence"/>
</dbReference>
<feature type="compositionally biased region" description="Polar residues" evidence="1">
    <location>
        <begin position="1"/>
        <end position="17"/>
    </location>
</feature>
<protein>
    <submittedName>
        <fullName evidence="2">Uncharacterized protein</fullName>
    </submittedName>
</protein>
<gene>
    <name evidence="2" type="ORF">KME28_24155</name>
</gene>
<reference evidence="2" key="2">
    <citation type="journal article" date="2022" name="Microbiol. Resour. Announc.">
        <title>Metagenome Sequencing to Explore Phylogenomics of Terrestrial Cyanobacteria.</title>
        <authorList>
            <person name="Ward R.D."/>
            <person name="Stajich J.E."/>
            <person name="Johansen J.R."/>
            <person name="Huntemann M."/>
            <person name="Clum A."/>
            <person name="Foster B."/>
            <person name="Foster B."/>
            <person name="Roux S."/>
            <person name="Palaniappan K."/>
            <person name="Varghese N."/>
            <person name="Mukherjee S."/>
            <person name="Reddy T.B.K."/>
            <person name="Daum C."/>
            <person name="Copeland A."/>
            <person name="Chen I.A."/>
            <person name="Ivanova N.N."/>
            <person name="Kyrpides N.C."/>
            <person name="Shapiro N."/>
            <person name="Eloe-Fadrosh E.A."/>
            <person name="Pietrasiak N."/>
        </authorList>
    </citation>
    <scope>NUCLEOTIDE SEQUENCE</scope>
    <source>
        <strain evidence="2">HA4357-MV3</strain>
    </source>
</reference>
<comment type="caution">
    <text evidence="2">The sequence shown here is derived from an EMBL/GenBank/DDBJ whole genome shotgun (WGS) entry which is preliminary data.</text>
</comment>
<organism evidence="2 3">
    <name type="scientific">Pelatocladus maniniholoensis HA4357-MV3</name>
    <dbReference type="NCBI Taxonomy" id="1117104"/>
    <lineage>
        <taxon>Bacteria</taxon>
        <taxon>Bacillati</taxon>
        <taxon>Cyanobacteriota</taxon>
        <taxon>Cyanophyceae</taxon>
        <taxon>Nostocales</taxon>
        <taxon>Nostocaceae</taxon>
        <taxon>Pelatocladus</taxon>
    </lineage>
</organism>